<feature type="domain" description="Major facilitator superfamily (MFS) profile" evidence="9">
    <location>
        <begin position="23"/>
        <end position="413"/>
    </location>
</feature>
<dbReference type="SUPFAM" id="SSF103473">
    <property type="entry name" value="MFS general substrate transporter"/>
    <property type="match status" value="2"/>
</dbReference>
<accession>A0A2A6E1X8</accession>
<feature type="transmembrane region" description="Helical" evidence="8">
    <location>
        <begin position="390"/>
        <end position="409"/>
    </location>
</feature>
<sequence length="432" mass="46187">MKKTRKKREKGADEPGMPDWKRNLFVLCAGQFLVMAGMTMIVPFLPLYLQELGMDPERDDVALWAGLIFAGNFVTSFIFQPIWGALADRYGRKIMLLRSGYGMAAIMALMGFAQDAWHLLVLRVLNGVVSGFVPASVSLMSTTAPRERTGFAMGALQSGGVAGTILGPLIGGWLADRIGFRPIFYVTGACLFMATTVAWIVVRERFERRNPSGAPRVSLSGDWRKLVRKPELPALFAATFFIQFALLGAMPVLPLYVQKLHGSTADLAFLSGLAGAVTGISNMISAPLLGRLGDKIGTERVLFASIVGAAAMSVPQAWCATVGQLLACRFALGLFMGGLIPSVNALVRHHSPEGMVSRAYGFNTSALALGNMVGPVVGGFLSETVGLRSVFWLGGALLAVNAAWVWATLGRRGGKPSTAGKPPERQSPPGRL</sequence>
<evidence type="ECO:0000256" key="6">
    <source>
        <dbReference type="ARBA" id="ARBA00023136"/>
    </source>
</evidence>
<evidence type="ECO:0000313" key="10">
    <source>
        <dbReference type="EMBL" id="PDO10816.1"/>
    </source>
</evidence>
<evidence type="ECO:0000313" key="11">
    <source>
        <dbReference type="Proteomes" id="UP000243688"/>
    </source>
</evidence>
<dbReference type="Gene3D" id="1.20.1250.20">
    <property type="entry name" value="MFS general substrate transporter like domains"/>
    <property type="match status" value="2"/>
</dbReference>
<protein>
    <submittedName>
        <fullName evidence="10">MFS transporter</fullName>
    </submittedName>
</protein>
<evidence type="ECO:0000256" key="7">
    <source>
        <dbReference type="SAM" id="MobiDB-lite"/>
    </source>
</evidence>
<feature type="transmembrane region" description="Helical" evidence="8">
    <location>
        <begin position="359"/>
        <end position="378"/>
    </location>
</feature>
<evidence type="ECO:0000256" key="5">
    <source>
        <dbReference type="ARBA" id="ARBA00022989"/>
    </source>
</evidence>
<dbReference type="Proteomes" id="UP000243688">
    <property type="component" value="Unassembled WGS sequence"/>
</dbReference>
<keyword evidence="3" id="KW-1003">Cell membrane</keyword>
<name>A0A2A6E1X8_9BACL</name>
<keyword evidence="6 8" id="KW-0472">Membrane</keyword>
<feature type="region of interest" description="Disordered" evidence="7">
    <location>
        <begin position="412"/>
        <end position="432"/>
    </location>
</feature>
<organism evidence="10 11">
    <name type="scientific">Candidatus Reconcilbacillus cellulovorans</name>
    <dbReference type="NCBI Taxonomy" id="1906605"/>
    <lineage>
        <taxon>Bacteria</taxon>
        <taxon>Bacillati</taxon>
        <taxon>Bacillota</taxon>
        <taxon>Bacilli</taxon>
        <taxon>Bacillales</taxon>
        <taxon>Paenibacillaceae</taxon>
        <taxon>Candidatus Reconcilbacillus</taxon>
    </lineage>
</organism>
<dbReference type="PANTHER" id="PTHR43414">
    <property type="entry name" value="MULTIDRUG RESISTANCE PROTEIN MDTG"/>
    <property type="match status" value="1"/>
</dbReference>
<dbReference type="PRINTS" id="PR01035">
    <property type="entry name" value="TCRTETA"/>
</dbReference>
<dbReference type="GO" id="GO:0022857">
    <property type="term" value="F:transmembrane transporter activity"/>
    <property type="evidence" value="ECO:0007669"/>
    <property type="project" value="InterPro"/>
</dbReference>
<feature type="transmembrane region" description="Helical" evidence="8">
    <location>
        <begin position="151"/>
        <end position="171"/>
    </location>
</feature>
<evidence type="ECO:0000256" key="4">
    <source>
        <dbReference type="ARBA" id="ARBA00022692"/>
    </source>
</evidence>
<proteinExistence type="predicted"/>
<dbReference type="AlphaFoldDB" id="A0A2A6E1X8"/>
<feature type="transmembrane region" description="Helical" evidence="8">
    <location>
        <begin position="324"/>
        <end position="347"/>
    </location>
</feature>
<evidence type="ECO:0000256" key="2">
    <source>
        <dbReference type="ARBA" id="ARBA00022448"/>
    </source>
</evidence>
<feature type="transmembrane region" description="Helical" evidence="8">
    <location>
        <begin position="24"/>
        <end position="49"/>
    </location>
</feature>
<dbReference type="InterPro" id="IPR001958">
    <property type="entry name" value="Tet-R_TetA/multi-R_MdtG-like"/>
</dbReference>
<dbReference type="GO" id="GO:0005886">
    <property type="term" value="C:plasma membrane"/>
    <property type="evidence" value="ECO:0007669"/>
    <property type="project" value="UniProtKB-SubCell"/>
</dbReference>
<feature type="transmembrane region" description="Helical" evidence="8">
    <location>
        <begin position="95"/>
        <end position="114"/>
    </location>
</feature>
<keyword evidence="2" id="KW-0813">Transport</keyword>
<dbReference type="PROSITE" id="PS50850">
    <property type="entry name" value="MFS"/>
    <property type="match status" value="1"/>
</dbReference>
<dbReference type="InterPro" id="IPR011701">
    <property type="entry name" value="MFS"/>
</dbReference>
<feature type="transmembrane region" description="Helical" evidence="8">
    <location>
        <begin position="183"/>
        <end position="202"/>
    </location>
</feature>
<feature type="transmembrane region" description="Helical" evidence="8">
    <location>
        <begin position="234"/>
        <end position="257"/>
    </location>
</feature>
<keyword evidence="5 8" id="KW-1133">Transmembrane helix</keyword>
<evidence type="ECO:0000256" key="1">
    <source>
        <dbReference type="ARBA" id="ARBA00004651"/>
    </source>
</evidence>
<dbReference type="InterPro" id="IPR036259">
    <property type="entry name" value="MFS_trans_sf"/>
</dbReference>
<feature type="transmembrane region" description="Helical" evidence="8">
    <location>
        <begin position="120"/>
        <end position="139"/>
    </location>
</feature>
<evidence type="ECO:0000256" key="3">
    <source>
        <dbReference type="ARBA" id="ARBA00022475"/>
    </source>
</evidence>
<reference evidence="10 11" key="1">
    <citation type="submission" date="2016-12" db="EMBL/GenBank/DDBJ databases">
        <title>Candidatus Reconcilibacillus cellulovorans genome.</title>
        <authorList>
            <person name="Kolinko S."/>
            <person name="Wu Y.-W."/>
            <person name="Tachea F."/>
            <person name="Denzel E."/>
            <person name="Hiras J."/>
            <person name="Baecker N."/>
            <person name="Chan L.J."/>
            <person name="Eichorst S.A."/>
            <person name="Frey D."/>
            <person name="Adams P.D."/>
            <person name="Pray T."/>
            <person name="Tanjore D."/>
            <person name="Petzold C.J."/>
            <person name="Gladden J.M."/>
            <person name="Simmons B.A."/>
            <person name="Singer S.W."/>
        </authorList>
    </citation>
    <scope>NUCLEOTIDE SEQUENCE [LARGE SCALE GENOMIC DNA]</scope>
    <source>
        <strain evidence="10">JTherm</strain>
    </source>
</reference>
<feature type="transmembrane region" description="Helical" evidence="8">
    <location>
        <begin position="269"/>
        <end position="289"/>
    </location>
</feature>
<comment type="subcellular location">
    <subcellularLocation>
        <location evidence="1">Cell membrane</location>
        <topology evidence="1">Multi-pass membrane protein</topology>
    </subcellularLocation>
</comment>
<dbReference type="EMBL" id="MOXJ01000009">
    <property type="protein sequence ID" value="PDO10816.1"/>
    <property type="molecule type" value="Genomic_DNA"/>
</dbReference>
<feature type="transmembrane region" description="Helical" evidence="8">
    <location>
        <begin position="301"/>
        <end position="318"/>
    </location>
</feature>
<comment type="caution">
    <text evidence="10">The sequence shown here is derived from an EMBL/GenBank/DDBJ whole genome shotgun (WGS) entry which is preliminary data.</text>
</comment>
<keyword evidence="4 8" id="KW-0812">Transmembrane</keyword>
<dbReference type="Pfam" id="PF07690">
    <property type="entry name" value="MFS_1"/>
    <property type="match status" value="1"/>
</dbReference>
<evidence type="ECO:0000256" key="8">
    <source>
        <dbReference type="SAM" id="Phobius"/>
    </source>
</evidence>
<gene>
    <name evidence="10" type="ORF">BLM47_05485</name>
</gene>
<dbReference type="InterPro" id="IPR020846">
    <property type="entry name" value="MFS_dom"/>
</dbReference>
<feature type="transmembrane region" description="Helical" evidence="8">
    <location>
        <begin position="61"/>
        <end position="83"/>
    </location>
</feature>
<evidence type="ECO:0000259" key="9">
    <source>
        <dbReference type="PROSITE" id="PS50850"/>
    </source>
</evidence>
<dbReference type="PANTHER" id="PTHR43414:SF1">
    <property type="entry name" value="PEPTIDE PERMEASE"/>
    <property type="match status" value="1"/>
</dbReference>